<gene>
    <name evidence="1" type="ORF">B0J13DRAFT_637362</name>
</gene>
<evidence type="ECO:0000313" key="2">
    <source>
        <dbReference type="Proteomes" id="UP000717696"/>
    </source>
</evidence>
<comment type="caution">
    <text evidence="1">The sequence shown here is derived from an EMBL/GenBank/DDBJ whole genome shotgun (WGS) entry which is preliminary data.</text>
</comment>
<evidence type="ECO:0000313" key="1">
    <source>
        <dbReference type="EMBL" id="KAH7141572.1"/>
    </source>
</evidence>
<dbReference type="OrthoDB" id="4357582at2759"/>
<dbReference type="Proteomes" id="UP000717696">
    <property type="component" value="Unassembled WGS sequence"/>
</dbReference>
<accession>A0A9P9J160</accession>
<organism evidence="1 2">
    <name type="scientific">Dactylonectria estremocensis</name>
    <dbReference type="NCBI Taxonomy" id="1079267"/>
    <lineage>
        <taxon>Eukaryota</taxon>
        <taxon>Fungi</taxon>
        <taxon>Dikarya</taxon>
        <taxon>Ascomycota</taxon>
        <taxon>Pezizomycotina</taxon>
        <taxon>Sordariomycetes</taxon>
        <taxon>Hypocreomycetidae</taxon>
        <taxon>Hypocreales</taxon>
        <taxon>Nectriaceae</taxon>
        <taxon>Dactylonectria</taxon>
    </lineage>
</organism>
<protein>
    <submittedName>
        <fullName evidence="1">Uncharacterized protein</fullName>
    </submittedName>
</protein>
<keyword evidence="2" id="KW-1185">Reference proteome</keyword>
<reference evidence="1" key="1">
    <citation type="journal article" date="2021" name="Nat. Commun.">
        <title>Genetic determinants of endophytism in the Arabidopsis root mycobiome.</title>
        <authorList>
            <person name="Mesny F."/>
            <person name="Miyauchi S."/>
            <person name="Thiergart T."/>
            <person name="Pickel B."/>
            <person name="Atanasova L."/>
            <person name="Karlsson M."/>
            <person name="Huettel B."/>
            <person name="Barry K.W."/>
            <person name="Haridas S."/>
            <person name="Chen C."/>
            <person name="Bauer D."/>
            <person name="Andreopoulos W."/>
            <person name="Pangilinan J."/>
            <person name="LaButti K."/>
            <person name="Riley R."/>
            <person name="Lipzen A."/>
            <person name="Clum A."/>
            <person name="Drula E."/>
            <person name="Henrissat B."/>
            <person name="Kohler A."/>
            <person name="Grigoriev I.V."/>
            <person name="Martin F.M."/>
            <person name="Hacquard S."/>
        </authorList>
    </citation>
    <scope>NUCLEOTIDE SEQUENCE</scope>
    <source>
        <strain evidence="1">MPI-CAGE-AT-0021</strain>
    </source>
</reference>
<dbReference type="EMBL" id="JAGMUU010000012">
    <property type="protein sequence ID" value="KAH7141572.1"/>
    <property type="molecule type" value="Genomic_DNA"/>
</dbReference>
<sequence>MAYGTDSEEGIDIPGSETFINGLLVEEMGMSKTKRPRRFATKNVLLNYARQLWAADWVEYKHLGMIIDDWGLLLGNVYSSSRIGEYIEFTCRAGTGRGLHFKDLTFVIFINETRAPEFAIQLTRDAKNMTSTPDKRPQHALYEGNEPGLLYFNLMLPFLA</sequence>
<dbReference type="AlphaFoldDB" id="A0A9P9J160"/>
<name>A0A9P9J160_9HYPO</name>
<proteinExistence type="predicted"/>